<proteinExistence type="inferred from homology"/>
<evidence type="ECO:0000256" key="5">
    <source>
        <dbReference type="ARBA" id="ARBA00012232"/>
    </source>
</evidence>
<evidence type="ECO:0000256" key="10">
    <source>
        <dbReference type="ARBA" id="ARBA00022679"/>
    </source>
</evidence>
<evidence type="ECO:0000256" key="3">
    <source>
        <dbReference type="ARBA" id="ARBA00004496"/>
    </source>
</evidence>
<dbReference type="InterPro" id="IPR024692">
    <property type="entry name" value="PTS_EI"/>
</dbReference>
<dbReference type="PIRSF" id="PIRSF000732">
    <property type="entry name" value="PTS_enzyme_I"/>
    <property type="match status" value="1"/>
</dbReference>
<evidence type="ECO:0000256" key="16">
    <source>
        <dbReference type="PIRNR" id="PIRNR000732"/>
    </source>
</evidence>
<feature type="binding site" evidence="18">
    <location>
        <position position="333"/>
    </location>
    <ligand>
        <name>phosphoenolpyruvate</name>
        <dbReference type="ChEBI" id="CHEBI:58702"/>
    </ligand>
</feature>
<protein>
    <recommendedName>
        <fullName evidence="6 16">Phosphoenolpyruvate-protein phosphotransferase</fullName>
        <ecNumber evidence="5 16">2.7.3.9</ecNumber>
    </recommendedName>
    <alternativeName>
        <fullName evidence="15 16">Phosphotransferase system, enzyme I</fullName>
    </alternativeName>
</protein>
<feature type="domain" description="PEP-utilising enzyme C-terminal" evidence="21">
    <location>
        <begin position="251"/>
        <end position="541"/>
    </location>
</feature>
<evidence type="ECO:0000256" key="13">
    <source>
        <dbReference type="ARBA" id="ARBA00022777"/>
    </source>
</evidence>
<evidence type="ECO:0000256" key="11">
    <source>
        <dbReference type="ARBA" id="ARBA00022683"/>
    </source>
</evidence>
<keyword evidence="7 16" id="KW-0813">Transport</keyword>
<dbReference type="SUPFAM" id="SSF47831">
    <property type="entry name" value="Enzyme I of the PEP:sugar phosphotransferase system HPr-binding (sub)domain"/>
    <property type="match status" value="1"/>
</dbReference>
<dbReference type="Gene3D" id="3.20.20.60">
    <property type="entry name" value="Phosphoenolpyruvate-binding domains"/>
    <property type="match status" value="1"/>
</dbReference>
<dbReference type="Pfam" id="PF00391">
    <property type="entry name" value="PEP-utilizers"/>
    <property type="match status" value="1"/>
</dbReference>
<feature type="active site" description="Tele-phosphohistidine intermediate" evidence="17">
    <location>
        <position position="190"/>
    </location>
</feature>
<evidence type="ECO:0000256" key="4">
    <source>
        <dbReference type="ARBA" id="ARBA00007837"/>
    </source>
</evidence>
<dbReference type="STRING" id="428411.AOQ87_00175"/>
<comment type="catalytic activity">
    <reaction evidence="1 16">
        <text>L-histidyl-[protein] + phosphoenolpyruvate = N(pros)-phospho-L-histidyl-[protein] + pyruvate</text>
        <dbReference type="Rhea" id="RHEA:23880"/>
        <dbReference type="Rhea" id="RHEA-COMP:9745"/>
        <dbReference type="Rhea" id="RHEA-COMP:9746"/>
        <dbReference type="ChEBI" id="CHEBI:15361"/>
        <dbReference type="ChEBI" id="CHEBI:29979"/>
        <dbReference type="ChEBI" id="CHEBI:58702"/>
        <dbReference type="ChEBI" id="CHEBI:64837"/>
        <dbReference type="EC" id="2.7.3.9"/>
    </reaction>
</comment>
<dbReference type="InterPro" id="IPR036618">
    <property type="entry name" value="PtsI_HPr-bd_sf"/>
</dbReference>
<dbReference type="PANTHER" id="PTHR46244:SF6">
    <property type="entry name" value="PHOSPHOENOLPYRUVATE-PROTEIN PHOSPHOTRANSFERASE"/>
    <property type="match status" value="1"/>
</dbReference>
<feature type="active site" description="Proton donor" evidence="17">
    <location>
        <position position="503"/>
    </location>
</feature>
<dbReference type="Pfam" id="PF05524">
    <property type="entry name" value="PEP-utilisers_N"/>
    <property type="match status" value="1"/>
</dbReference>
<keyword evidence="8 16" id="KW-0963">Cytoplasm</keyword>
<keyword evidence="24" id="KW-1185">Reference proteome</keyword>
<evidence type="ECO:0000256" key="9">
    <source>
        <dbReference type="ARBA" id="ARBA00022597"/>
    </source>
</evidence>
<dbReference type="EC" id="2.7.3.9" evidence="5 16"/>
<dbReference type="EMBL" id="CP012839">
    <property type="protein sequence ID" value="ARC53129.1"/>
    <property type="molecule type" value="Genomic_DNA"/>
</dbReference>
<dbReference type="InterPro" id="IPR036637">
    <property type="entry name" value="Phosphohistidine_dom_sf"/>
</dbReference>
<evidence type="ECO:0000256" key="14">
    <source>
        <dbReference type="ARBA" id="ARBA00022842"/>
    </source>
</evidence>
<gene>
    <name evidence="23" type="ORF">AOQ87_00175</name>
</gene>
<evidence type="ECO:0000256" key="1">
    <source>
        <dbReference type="ARBA" id="ARBA00000683"/>
    </source>
</evidence>
<dbReference type="GO" id="GO:0009401">
    <property type="term" value="P:phosphoenolpyruvate-dependent sugar phosphotransferase system"/>
    <property type="evidence" value="ECO:0007669"/>
    <property type="project" value="UniProtKB-KW"/>
</dbReference>
<reference evidence="23 24" key="1">
    <citation type="submission" date="2015-10" db="EMBL/GenBank/DDBJ databases">
        <title>Survey of human and primate louse endosymbionts.</title>
        <authorList>
            <person name="Boyd B.M."/>
        </authorList>
    </citation>
    <scope>NUCLEOTIDE SEQUENCE [LARGE SCALE GENOMIC DNA]</scope>
    <source>
        <strain evidence="23 24">PTSK</strain>
    </source>
</reference>
<dbReference type="KEGG" id="rped:AOQ87_00175"/>
<evidence type="ECO:0000259" key="22">
    <source>
        <dbReference type="Pfam" id="PF05524"/>
    </source>
</evidence>
<dbReference type="InterPro" id="IPR050499">
    <property type="entry name" value="PEP-utilizing_PTS_enzyme"/>
</dbReference>
<keyword evidence="23" id="KW-0670">Pyruvate</keyword>
<dbReference type="GO" id="GO:0005737">
    <property type="term" value="C:cytoplasm"/>
    <property type="evidence" value="ECO:0007669"/>
    <property type="project" value="UniProtKB-SubCell"/>
</dbReference>
<sequence length="577" mass="66675">MIKGIPVSPGIISGNCVVLKKEKIAINYKKISKCQVRDEINVFSYNKKKSVDQIKSIKNFLKKKKVDKEKIEIFEGHIMLIEDEEFERDVISCIQDEYYRSSTAVAKVIDRQISILRNVKDEYLKNRIIDFKDIRERIVKNIMKIPIIDLSTISKKIILIAEDLSPSDIVQSKTEKIIGLIMDKGNLNSHVSIIAKSLDIPTIVGTKHATKLIETNDHIILDSINNRIYRNPSQEKIEEVNKIKINHAIWKKELKKLKHFPAITLDNHKFSLQSNIRDNTEINLIEKSGSEGIGLYRTEFLFMNRSNPPTEEEQFQTYKEVAEIMNPRPVIIRTIDIGGDKFVPYINIPKEENPFLGLRAIRIIKNKEDIMLTQLRAILRATHFGNLKIMFPMVISLEEILHLKSQLSFIKNQLSRKNYIFREDIEIGIMIETPSAAIISRELAKEVDFFSIGTNDLTQYTLAVDRGNQSISYLYDPISPSVLRLIKKVIENAHQEGKEVSMCGELASDEFATIILVGMELDKFSMNSVSIPKIKKQIRRLRFQEAKEITEKILRLPSSKEIRNEIERFHKENDMHF</sequence>
<dbReference type="InterPro" id="IPR000121">
    <property type="entry name" value="PEP_util_C"/>
</dbReference>
<dbReference type="InterPro" id="IPR008279">
    <property type="entry name" value="PEP-util_enz_mobile_dom"/>
</dbReference>
<accession>A0A1V0HJY6</accession>
<dbReference type="Gene3D" id="3.50.30.10">
    <property type="entry name" value="Phosphohistidine domain"/>
    <property type="match status" value="1"/>
</dbReference>
<evidence type="ECO:0000256" key="18">
    <source>
        <dbReference type="PIRSR" id="PIRSR000732-2"/>
    </source>
</evidence>
<organism evidence="23 24">
    <name type="scientific">Candidatus Riesia pediculischaeffi</name>
    <dbReference type="NCBI Taxonomy" id="428411"/>
    <lineage>
        <taxon>Bacteria</taxon>
        <taxon>Pseudomonadati</taxon>
        <taxon>Pseudomonadota</taxon>
        <taxon>Gammaproteobacteria</taxon>
        <taxon>Enterobacterales</taxon>
        <taxon>Enterobacteriaceae</taxon>
        <taxon>Candidatus Riesia</taxon>
    </lineage>
</organism>
<dbReference type="InterPro" id="IPR006318">
    <property type="entry name" value="PTS_EI-like"/>
</dbReference>
<feature type="binding site" evidence="19">
    <location>
        <position position="456"/>
    </location>
    <ligand>
        <name>Mg(2+)</name>
        <dbReference type="ChEBI" id="CHEBI:18420"/>
    </ligand>
</feature>
<evidence type="ECO:0000256" key="7">
    <source>
        <dbReference type="ARBA" id="ARBA00022448"/>
    </source>
</evidence>
<evidence type="ECO:0000256" key="15">
    <source>
        <dbReference type="ARBA" id="ARBA00033235"/>
    </source>
</evidence>
<dbReference type="PRINTS" id="PR01736">
    <property type="entry name" value="PHPHTRNFRASE"/>
</dbReference>
<evidence type="ECO:0000256" key="19">
    <source>
        <dbReference type="PIRSR" id="PIRSR000732-3"/>
    </source>
</evidence>
<feature type="binding site" evidence="18">
    <location>
        <begin position="455"/>
        <end position="456"/>
    </location>
    <ligand>
        <name>phosphoenolpyruvate</name>
        <dbReference type="ChEBI" id="CHEBI:58702"/>
    </ligand>
</feature>
<dbReference type="InterPro" id="IPR008731">
    <property type="entry name" value="PTS_EIN"/>
</dbReference>
<keyword evidence="12 16" id="KW-0479">Metal-binding</keyword>
<evidence type="ECO:0000256" key="2">
    <source>
        <dbReference type="ARBA" id="ARBA00001946"/>
    </source>
</evidence>
<evidence type="ECO:0000256" key="12">
    <source>
        <dbReference type="ARBA" id="ARBA00022723"/>
    </source>
</evidence>
<dbReference type="RefSeq" id="WP_080626430.1">
    <property type="nucleotide sequence ID" value="NZ_CP012839.1"/>
</dbReference>
<dbReference type="PANTHER" id="PTHR46244">
    <property type="entry name" value="PHOSPHOENOLPYRUVATE-PROTEIN PHOSPHOTRANSFERASE"/>
    <property type="match status" value="1"/>
</dbReference>
<dbReference type="SUPFAM" id="SSF51621">
    <property type="entry name" value="Phosphoenolpyruvate/pyruvate domain"/>
    <property type="match status" value="1"/>
</dbReference>
<evidence type="ECO:0000256" key="6">
    <source>
        <dbReference type="ARBA" id="ARBA00016544"/>
    </source>
</evidence>
<keyword evidence="14 16" id="KW-0460">Magnesium</keyword>
<evidence type="ECO:0000256" key="8">
    <source>
        <dbReference type="ARBA" id="ARBA00022490"/>
    </source>
</evidence>
<comment type="similarity">
    <text evidence="4 16">Belongs to the PEP-utilizing enzyme family.</text>
</comment>
<dbReference type="InterPro" id="IPR023151">
    <property type="entry name" value="PEP_util_CS"/>
</dbReference>
<evidence type="ECO:0000313" key="24">
    <source>
        <dbReference type="Proteomes" id="UP000242793"/>
    </source>
</evidence>
<comment type="subcellular location">
    <subcellularLocation>
        <location evidence="3 16">Cytoplasm</location>
    </subcellularLocation>
</comment>
<keyword evidence="9 16" id="KW-0762">Sugar transport</keyword>
<keyword evidence="11 16" id="KW-0598">Phosphotransferase system</keyword>
<evidence type="ECO:0000259" key="20">
    <source>
        <dbReference type="Pfam" id="PF00391"/>
    </source>
</evidence>
<dbReference type="InterPro" id="IPR040442">
    <property type="entry name" value="Pyrv_kinase-like_dom_sf"/>
</dbReference>
<feature type="domain" description="Phosphotransferase system enzyme I N-terminal" evidence="22">
    <location>
        <begin position="3"/>
        <end position="127"/>
    </location>
</feature>
<evidence type="ECO:0000313" key="23">
    <source>
        <dbReference type="EMBL" id="ARC53129.1"/>
    </source>
</evidence>
<comment type="function">
    <text evidence="16">General (non sugar-specific) component of the phosphoenolpyruvate-dependent sugar phosphotransferase system (sugar PTS). This major carbohydrate active-transport system catalyzes the phosphorylation of incoming sugar substrates concomitantly with their translocation across the cell membrane. Enzyme I transfers the phosphoryl group from phosphoenolpyruvate (PEP) to the phosphoryl carrier protein (HPr).</text>
</comment>
<feature type="binding site" evidence="19">
    <location>
        <position position="432"/>
    </location>
    <ligand>
        <name>Mg(2+)</name>
        <dbReference type="ChEBI" id="CHEBI:18420"/>
    </ligand>
</feature>
<dbReference type="GO" id="GO:0016301">
    <property type="term" value="F:kinase activity"/>
    <property type="evidence" value="ECO:0007669"/>
    <property type="project" value="UniProtKB-KW"/>
</dbReference>
<dbReference type="Pfam" id="PF02896">
    <property type="entry name" value="PEP-utilizers_C"/>
    <property type="match status" value="1"/>
</dbReference>
<comment type="cofactor">
    <cofactor evidence="2 16 19">
        <name>Mg(2+)</name>
        <dbReference type="ChEBI" id="CHEBI:18420"/>
    </cofactor>
</comment>
<name>A0A1V0HJY6_9ENTR</name>
<dbReference type="AlphaFoldDB" id="A0A1V0HJY6"/>
<keyword evidence="13 16" id="KW-0418">Kinase</keyword>
<dbReference type="SUPFAM" id="SSF52009">
    <property type="entry name" value="Phosphohistidine domain"/>
    <property type="match status" value="1"/>
</dbReference>
<dbReference type="GO" id="GO:0046872">
    <property type="term" value="F:metal ion binding"/>
    <property type="evidence" value="ECO:0007669"/>
    <property type="project" value="UniProtKB-KW"/>
</dbReference>
<keyword evidence="10 16" id="KW-0808">Transferase</keyword>
<dbReference type="GO" id="GO:0008965">
    <property type="term" value="F:phosphoenolpyruvate-protein phosphotransferase activity"/>
    <property type="evidence" value="ECO:0007669"/>
    <property type="project" value="UniProtKB-EC"/>
</dbReference>
<dbReference type="NCBIfam" id="TIGR01417">
    <property type="entry name" value="PTS_I_fam"/>
    <property type="match status" value="1"/>
</dbReference>
<feature type="binding site" evidence="18">
    <location>
        <position position="297"/>
    </location>
    <ligand>
        <name>phosphoenolpyruvate</name>
        <dbReference type="ChEBI" id="CHEBI:58702"/>
    </ligand>
</feature>
<evidence type="ECO:0000259" key="21">
    <source>
        <dbReference type="Pfam" id="PF02896"/>
    </source>
</evidence>
<dbReference type="InterPro" id="IPR015813">
    <property type="entry name" value="Pyrv/PenolPyrv_kinase-like_dom"/>
</dbReference>
<dbReference type="Gene3D" id="1.10.274.10">
    <property type="entry name" value="PtsI, HPr-binding domain"/>
    <property type="match status" value="1"/>
</dbReference>
<dbReference type="Proteomes" id="UP000242793">
    <property type="component" value="Chromosome"/>
</dbReference>
<feature type="domain" description="PEP-utilising enzyme mobile" evidence="20">
    <location>
        <begin position="155"/>
        <end position="223"/>
    </location>
</feature>
<feature type="binding site" evidence="18">
    <location>
        <position position="466"/>
    </location>
    <ligand>
        <name>phosphoenolpyruvate</name>
        <dbReference type="ChEBI" id="CHEBI:58702"/>
    </ligand>
</feature>
<evidence type="ECO:0000256" key="17">
    <source>
        <dbReference type="PIRSR" id="PIRSR000732-1"/>
    </source>
</evidence>
<dbReference type="PROSITE" id="PS00742">
    <property type="entry name" value="PEP_ENZYMES_2"/>
    <property type="match status" value="1"/>
</dbReference>